<dbReference type="Proteomes" id="UP001183176">
    <property type="component" value="Unassembled WGS sequence"/>
</dbReference>
<dbReference type="PANTHER" id="PTHR41700:SF1">
    <property type="entry name" value="N-ACETYLTRANSFERASE DOMAIN-CONTAINING PROTEIN"/>
    <property type="match status" value="1"/>
</dbReference>
<evidence type="ECO:0000313" key="3">
    <source>
        <dbReference type="Proteomes" id="UP001183176"/>
    </source>
</evidence>
<name>A0ABU2JED6_9ACTN</name>
<dbReference type="InterPro" id="IPR016181">
    <property type="entry name" value="Acyl_CoA_acyltransferase"/>
</dbReference>
<dbReference type="Gene3D" id="3.40.630.30">
    <property type="match status" value="1"/>
</dbReference>
<keyword evidence="3" id="KW-1185">Reference proteome</keyword>
<accession>A0ABU2JED6</accession>
<feature type="domain" description="N-acetyltransferase" evidence="1">
    <location>
        <begin position="31"/>
        <end position="177"/>
    </location>
</feature>
<organism evidence="2 3">
    <name type="scientific">Jatrophihabitans lederbergiae</name>
    <dbReference type="NCBI Taxonomy" id="3075547"/>
    <lineage>
        <taxon>Bacteria</taxon>
        <taxon>Bacillati</taxon>
        <taxon>Actinomycetota</taxon>
        <taxon>Actinomycetes</taxon>
        <taxon>Jatrophihabitantales</taxon>
        <taxon>Jatrophihabitantaceae</taxon>
        <taxon>Jatrophihabitans</taxon>
    </lineage>
</organism>
<dbReference type="PANTHER" id="PTHR41700">
    <property type="entry name" value="GCN5-RELATED N-ACETYLTRANSFERASE"/>
    <property type="match status" value="1"/>
</dbReference>
<sequence>MTNSNVTPPDVAECVDPAVEAAAAAARSAGVAIREIAEVTDLDAVGRLYDGIWRRRDAGAPITTELLRAFAKTGNYVVGAFDGTALVGACVGFFSAPADGAMHSHIAGVSETARRRHIGFALKLHQRAWALRRGVSTIGWTFDPLVARNAWFNVVKLGAGPVEYLPNFYGGMRDGINGSDDSDRLLVHWELAAPEVAAACAGHSRPSDAVAEQARGAVLALGVSALGTPVPGSLDALTSLVAVPSDIEAIRSAEPGLAKEWRVAMREALGGLMAGGARITGFDRAGWYVVCRDTTRPLGEGGAG</sequence>
<dbReference type="RefSeq" id="WP_311424230.1">
    <property type="nucleotide sequence ID" value="NZ_JAVREH010000028.1"/>
</dbReference>
<dbReference type="PROSITE" id="PS51186">
    <property type="entry name" value="GNAT"/>
    <property type="match status" value="1"/>
</dbReference>
<proteinExistence type="predicted"/>
<dbReference type="SUPFAM" id="SSF55729">
    <property type="entry name" value="Acyl-CoA N-acyltransferases (Nat)"/>
    <property type="match status" value="1"/>
</dbReference>
<dbReference type="InterPro" id="IPR000182">
    <property type="entry name" value="GNAT_dom"/>
</dbReference>
<reference evidence="3" key="1">
    <citation type="submission" date="2023-07" db="EMBL/GenBank/DDBJ databases">
        <title>30 novel species of actinomycetes from the DSMZ collection.</title>
        <authorList>
            <person name="Nouioui I."/>
        </authorList>
    </citation>
    <scope>NUCLEOTIDE SEQUENCE [LARGE SCALE GENOMIC DNA]</scope>
    <source>
        <strain evidence="3">DSM 44399</strain>
    </source>
</reference>
<gene>
    <name evidence="2" type="ORF">RM423_16965</name>
</gene>
<evidence type="ECO:0000313" key="2">
    <source>
        <dbReference type="EMBL" id="MDT0263083.1"/>
    </source>
</evidence>
<dbReference type="InterPro" id="IPR038764">
    <property type="entry name" value="GNAT_N_AcTrfase_prd"/>
</dbReference>
<evidence type="ECO:0000259" key="1">
    <source>
        <dbReference type="PROSITE" id="PS51186"/>
    </source>
</evidence>
<comment type="caution">
    <text evidence="2">The sequence shown here is derived from an EMBL/GenBank/DDBJ whole genome shotgun (WGS) entry which is preliminary data.</text>
</comment>
<protein>
    <recommendedName>
        <fullName evidence="1">N-acetyltransferase domain-containing protein</fullName>
    </recommendedName>
</protein>
<dbReference type="EMBL" id="JAVREH010000028">
    <property type="protein sequence ID" value="MDT0263083.1"/>
    <property type="molecule type" value="Genomic_DNA"/>
</dbReference>